<keyword evidence="4" id="KW-0663">Pyridoxal phosphate</keyword>
<evidence type="ECO:0000256" key="3">
    <source>
        <dbReference type="ARBA" id="ARBA00012093"/>
    </source>
</evidence>
<reference evidence="8 9" key="1">
    <citation type="submission" date="2016-10" db="EMBL/GenBank/DDBJ databases">
        <authorList>
            <person name="de Groot N.N."/>
        </authorList>
    </citation>
    <scope>NUCLEOTIDE SEQUENCE [LARGE SCALE GENOMIC DNA]</scope>
    <source>
        <strain evidence="8 9">Nv1</strain>
    </source>
</reference>
<dbReference type="GO" id="GO:0006567">
    <property type="term" value="P:L-threonine catabolic process"/>
    <property type="evidence" value="ECO:0007669"/>
    <property type="project" value="TreeGrafter"/>
</dbReference>
<dbReference type="STRING" id="1233.SAMN05216387_102196"/>
<proteinExistence type="inferred from homology"/>
<comment type="similarity">
    <text evidence="2">Belongs to the serine/threonine dehydratase family.</text>
</comment>
<evidence type="ECO:0000256" key="5">
    <source>
        <dbReference type="ARBA" id="ARBA00023239"/>
    </source>
</evidence>
<name>A0A1H7IJ86_9PROT</name>
<accession>A0A1H7IJ86</accession>
<dbReference type="PANTHER" id="PTHR48078:SF2">
    <property type="entry name" value="CATABOLIC L-SERINE_THREONINE DEHYDRATASE"/>
    <property type="match status" value="1"/>
</dbReference>
<gene>
    <name evidence="8" type="ORF">SAMN05216387_102196</name>
</gene>
<organism evidence="8 9">
    <name type="scientific">Nitrosovibrio tenuis</name>
    <dbReference type="NCBI Taxonomy" id="1233"/>
    <lineage>
        <taxon>Bacteria</taxon>
        <taxon>Pseudomonadati</taxon>
        <taxon>Pseudomonadota</taxon>
        <taxon>Betaproteobacteria</taxon>
        <taxon>Nitrosomonadales</taxon>
        <taxon>Nitrosomonadaceae</taxon>
        <taxon>Nitrosovibrio</taxon>
    </lineage>
</organism>
<keyword evidence="9" id="KW-1185">Reference proteome</keyword>
<dbReference type="GO" id="GO:0003941">
    <property type="term" value="F:L-serine ammonia-lyase activity"/>
    <property type="evidence" value="ECO:0007669"/>
    <property type="project" value="UniProtKB-EC"/>
</dbReference>
<dbReference type="EMBL" id="FOBH01000002">
    <property type="protein sequence ID" value="SEK62603.1"/>
    <property type="molecule type" value="Genomic_DNA"/>
</dbReference>
<evidence type="ECO:0000259" key="7">
    <source>
        <dbReference type="Pfam" id="PF00291"/>
    </source>
</evidence>
<comment type="catalytic activity">
    <reaction evidence="6">
        <text>L-serine = pyruvate + NH4(+)</text>
        <dbReference type="Rhea" id="RHEA:19169"/>
        <dbReference type="ChEBI" id="CHEBI:15361"/>
        <dbReference type="ChEBI" id="CHEBI:28938"/>
        <dbReference type="ChEBI" id="CHEBI:33384"/>
        <dbReference type="EC" id="4.3.1.17"/>
    </reaction>
</comment>
<dbReference type="PANTHER" id="PTHR48078">
    <property type="entry name" value="THREONINE DEHYDRATASE, MITOCHONDRIAL-RELATED"/>
    <property type="match status" value="1"/>
</dbReference>
<dbReference type="RefSeq" id="WP_090827217.1">
    <property type="nucleotide sequence ID" value="NZ_FOBH01000002.1"/>
</dbReference>
<evidence type="ECO:0000256" key="2">
    <source>
        <dbReference type="ARBA" id="ARBA00010869"/>
    </source>
</evidence>
<comment type="cofactor">
    <cofactor evidence="1">
        <name>pyridoxal 5'-phosphate</name>
        <dbReference type="ChEBI" id="CHEBI:597326"/>
    </cofactor>
</comment>
<evidence type="ECO:0000313" key="9">
    <source>
        <dbReference type="Proteomes" id="UP000198620"/>
    </source>
</evidence>
<evidence type="ECO:0000256" key="6">
    <source>
        <dbReference type="ARBA" id="ARBA00049406"/>
    </source>
</evidence>
<dbReference type="EC" id="4.3.1.17" evidence="3"/>
<dbReference type="OrthoDB" id="9811476at2"/>
<keyword evidence="5 8" id="KW-0456">Lyase</keyword>
<dbReference type="GO" id="GO:0006565">
    <property type="term" value="P:L-serine catabolic process"/>
    <property type="evidence" value="ECO:0007669"/>
    <property type="project" value="TreeGrafter"/>
</dbReference>
<dbReference type="InterPro" id="IPR036052">
    <property type="entry name" value="TrpB-like_PALP_sf"/>
</dbReference>
<dbReference type="Proteomes" id="UP000198620">
    <property type="component" value="Unassembled WGS sequence"/>
</dbReference>
<dbReference type="GO" id="GO:0009097">
    <property type="term" value="P:isoleucine biosynthetic process"/>
    <property type="evidence" value="ECO:0007669"/>
    <property type="project" value="TreeGrafter"/>
</dbReference>
<dbReference type="Pfam" id="PF00291">
    <property type="entry name" value="PALP"/>
    <property type="match status" value="1"/>
</dbReference>
<evidence type="ECO:0000256" key="4">
    <source>
        <dbReference type="ARBA" id="ARBA00022898"/>
    </source>
</evidence>
<dbReference type="AlphaFoldDB" id="A0A1H7IJ86"/>
<dbReference type="InterPro" id="IPR001926">
    <property type="entry name" value="TrpB-like_PALP"/>
</dbReference>
<evidence type="ECO:0000256" key="1">
    <source>
        <dbReference type="ARBA" id="ARBA00001933"/>
    </source>
</evidence>
<dbReference type="GO" id="GO:0004794">
    <property type="term" value="F:threonine deaminase activity"/>
    <property type="evidence" value="ECO:0007669"/>
    <property type="project" value="TreeGrafter"/>
</dbReference>
<dbReference type="Gene3D" id="3.40.50.1100">
    <property type="match status" value="2"/>
</dbReference>
<protein>
    <recommendedName>
        <fullName evidence="3">L-serine ammonia-lyase</fullName>
        <ecNumber evidence="3">4.3.1.17</ecNumber>
    </recommendedName>
</protein>
<dbReference type="InterPro" id="IPR050147">
    <property type="entry name" value="Ser/Thr_Dehydratase"/>
</dbReference>
<evidence type="ECO:0000313" key="8">
    <source>
        <dbReference type="EMBL" id="SEK62603.1"/>
    </source>
</evidence>
<sequence>MPLYIETPLIESRSISRKVGQSIWLKMESAQPSGSFKTRGIGYACEEYLKRGAKRFIASSGGNAGLAVAFAGRRLSVPVIVIVPETASKRAVNLMCLENAEVIVHGKSLDEAHRFALSLMQPTDAYIHPFDDPLIWRGHASLIDEIFRAGLKPDAIVLSVGGGGLLCGVIEGLKRNGGSDVPVIAVETEGADSYGKSLNAGFLIELANISSIATTLGARIVCEQALAYSKNHRIESVVLPDKLAVSASLQFLQDHGIVVEPACGVALAAVYEKVGALSGYKTVLVIVCGGVGSTADDLVELARLECDVAKC</sequence>
<feature type="domain" description="Tryptophan synthase beta chain-like PALP" evidence="7">
    <location>
        <begin position="3"/>
        <end position="289"/>
    </location>
</feature>
<dbReference type="SUPFAM" id="SSF53686">
    <property type="entry name" value="Tryptophan synthase beta subunit-like PLP-dependent enzymes"/>
    <property type="match status" value="1"/>
</dbReference>